<feature type="compositionally biased region" description="Low complexity" evidence="1">
    <location>
        <begin position="13"/>
        <end position="30"/>
    </location>
</feature>
<organism evidence="2 3">
    <name type="scientific">Oryza meyeriana var. granulata</name>
    <dbReference type="NCBI Taxonomy" id="110450"/>
    <lineage>
        <taxon>Eukaryota</taxon>
        <taxon>Viridiplantae</taxon>
        <taxon>Streptophyta</taxon>
        <taxon>Embryophyta</taxon>
        <taxon>Tracheophyta</taxon>
        <taxon>Spermatophyta</taxon>
        <taxon>Magnoliopsida</taxon>
        <taxon>Liliopsida</taxon>
        <taxon>Poales</taxon>
        <taxon>Poaceae</taxon>
        <taxon>BOP clade</taxon>
        <taxon>Oryzoideae</taxon>
        <taxon>Oryzeae</taxon>
        <taxon>Oryzinae</taxon>
        <taxon>Oryza</taxon>
        <taxon>Oryza meyeriana</taxon>
    </lineage>
</organism>
<protein>
    <submittedName>
        <fullName evidence="2">Uncharacterized protein</fullName>
    </submittedName>
</protein>
<dbReference type="CDD" id="cd11393">
    <property type="entry name" value="bHLH_AtbHLH_like"/>
    <property type="match status" value="1"/>
</dbReference>
<evidence type="ECO:0000256" key="1">
    <source>
        <dbReference type="SAM" id="MobiDB-lite"/>
    </source>
</evidence>
<feature type="region of interest" description="Disordered" evidence="1">
    <location>
        <begin position="1"/>
        <end position="30"/>
    </location>
</feature>
<dbReference type="InterPro" id="IPR045239">
    <property type="entry name" value="bHLH95_bHLH"/>
</dbReference>
<accession>A0A6G1CQ72</accession>
<sequence>MRAEAATPRTGTPSFAASSPSPSESVASSEAESSLTDILVWKPSSCSAATSGNLNPNVMFELFSMYREWQEEKAKKISQTQTDKASMLDEIIDSVKFLQLQVKGSTVYTDM</sequence>
<comment type="caution">
    <text evidence="2">The sequence shown here is derived from an EMBL/GenBank/DDBJ whole genome shotgun (WGS) entry which is preliminary data.</text>
</comment>
<keyword evidence="3" id="KW-1185">Reference proteome</keyword>
<name>A0A6G1CQ72_9ORYZ</name>
<dbReference type="PANTHER" id="PTHR36409">
    <property type="entry name" value="EXPRESSED PROTEIN"/>
    <property type="match status" value="1"/>
</dbReference>
<dbReference type="Proteomes" id="UP000479710">
    <property type="component" value="Unassembled WGS sequence"/>
</dbReference>
<evidence type="ECO:0000313" key="2">
    <source>
        <dbReference type="EMBL" id="KAF0902227.1"/>
    </source>
</evidence>
<dbReference type="PANTHER" id="PTHR36409:SF1">
    <property type="entry name" value="BLOC-1-RELATED COMPLEX SUBUNIT 5"/>
    <property type="match status" value="1"/>
</dbReference>
<dbReference type="AlphaFoldDB" id="A0A6G1CQ72"/>
<proteinExistence type="predicted"/>
<gene>
    <name evidence="2" type="ORF">E2562_014466</name>
</gene>
<evidence type="ECO:0000313" key="3">
    <source>
        <dbReference type="Proteomes" id="UP000479710"/>
    </source>
</evidence>
<dbReference type="EMBL" id="SPHZ02000008">
    <property type="protein sequence ID" value="KAF0902227.1"/>
    <property type="molecule type" value="Genomic_DNA"/>
</dbReference>
<reference evidence="2 3" key="1">
    <citation type="submission" date="2019-11" db="EMBL/GenBank/DDBJ databases">
        <title>Whole genome sequence of Oryza granulata.</title>
        <authorList>
            <person name="Li W."/>
        </authorList>
    </citation>
    <scope>NUCLEOTIDE SEQUENCE [LARGE SCALE GENOMIC DNA]</scope>
    <source>
        <strain evidence="3">cv. Menghai</strain>
        <tissue evidence="2">Leaf</tissue>
    </source>
</reference>
<dbReference type="OrthoDB" id="1060596at2759"/>